<evidence type="ECO:0000259" key="6">
    <source>
        <dbReference type="PROSITE" id="PS50026"/>
    </source>
</evidence>
<dbReference type="Gene3D" id="2.10.25.10">
    <property type="entry name" value="Laminin"/>
    <property type="match status" value="2"/>
</dbReference>
<dbReference type="InterPro" id="IPR012938">
    <property type="entry name" value="Glc/Sorbosone_DH"/>
</dbReference>
<evidence type="ECO:0000256" key="3">
    <source>
        <dbReference type="PROSITE-ProRule" id="PRU00076"/>
    </source>
</evidence>
<dbReference type="SMART" id="SM00181">
    <property type="entry name" value="EGF"/>
    <property type="match status" value="2"/>
</dbReference>
<evidence type="ECO:0000256" key="4">
    <source>
        <dbReference type="SAM" id="MobiDB-lite"/>
    </source>
</evidence>
<dbReference type="Proteomes" id="UP001318040">
    <property type="component" value="Chromosome 16"/>
</dbReference>
<accession>A0AAJ7T676</accession>
<feature type="region of interest" description="Disordered" evidence="4">
    <location>
        <begin position="729"/>
        <end position="763"/>
    </location>
</feature>
<keyword evidence="7" id="KW-1185">Reference proteome</keyword>
<reference evidence="8" key="1">
    <citation type="submission" date="2025-08" db="UniProtKB">
        <authorList>
            <consortium name="RefSeq"/>
        </authorList>
    </citation>
    <scope>IDENTIFICATION</scope>
    <source>
        <tissue evidence="8">Sperm</tissue>
    </source>
</reference>
<dbReference type="CTD" id="64399"/>
<dbReference type="KEGG" id="pmrn:116942853"/>
<evidence type="ECO:0000256" key="2">
    <source>
        <dbReference type="ARBA" id="ARBA00023157"/>
    </source>
</evidence>
<dbReference type="InterPro" id="IPR013111">
    <property type="entry name" value="EGF_extracell"/>
</dbReference>
<evidence type="ECO:0000256" key="1">
    <source>
        <dbReference type="ARBA" id="ARBA00022536"/>
    </source>
</evidence>
<dbReference type="PANTHER" id="PTHR19328:SF27">
    <property type="entry name" value="HEDGEHOG-INTERACTING PROTEIN"/>
    <property type="match status" value="1"/>
</dbReference>
<feature type="signal peptide" evidence="5">
    <location>
        <begin position="1"/>
        <end position="18"/>
    </location>
</feature>
<comment type="caution">
    <text evidence="3">Lacks conserved residue(s) required for the propagation of feature annotation.</text>
</comment>
<dbReference type="Pfam" id="PF07995">
    <property type="entry name" value="GSDH"/>
    <property type="match status" value="1"/>
</dbReference>
<feature type="disulfide bond" evidence="3">
    <location>
        <begin position="680"/>
        <end position="689"/>
    </location>
</feature>
<evidence type="ECO:0000256" key="5">
    <source>
        <dbReference type="SAM" id="SignalP"/>
    </source>
</evidence>
<sequence length="773" mass="84165">MSAGLAFWVFLVVAVACAFAGGRTSSGQPRAQRKCPSGSAPRAWRHKSDATSTVCQNLYKGLSCCTRRSHTYVGRHKLKLLASLNGTACRRFLDELECARCSPDARRLLLQLQPQQETQSARGPRVAGRGGSSRAVLTMPLLCPDYCSEFYGACKPHLAAYLPGAVPASMEDFCALYSSRSRDGAGTAMAAAATGICFPDFGRRTSGPQGPLSNHLEGVSADSGEAQHPSKKRQREGLCLLLVADRLRQPVGAVPSRDGTQRLFILEREGVVRVLAPRSGISGEPFMDLHKVVQSGNKLLDERGLLSLVFHPGFQRNGKLYVSYTTNRAGGGMGPHDHILRVSEFTLSRKSANRVDPTSERTMVEVAELHRRNLGGELLFGEDGLLYIFLGDGEITLDDMEEMDGLSDFTGSVLRVNVSLELCERPYAIPPDNPYANGTFQPPETFAQGLRSPGRCTVDRHRNGSAGGGGAMLCVERGRGGRQGDSGRLLLIRRDRDYESEPPVFHYRPEHPSPLVGGHVYRGCQSRRLQGLYIFGDHSGRLMSLNRAWQESQLPLGGEDICQGGLSGRLQGTLIAVAQDETGEMYLLTNSKISGQTHTGRLYKLIDPKRHRSHPECARPLAEPTPLASKCPRFCGNGRCFSSGKCCCQSGWEGELCNKAKCERACVNGGACVKPNKCLCKSGFQGATCDQAERSLGSAFRAGLSLLFGNPYQKSQALSQLPRSLRRLIRGRGSRHTQGGSRKENRLTRPTDLPKSPITTGYKDLVTEVGRRP</sequence>
<feature type="chain" id="PRO_5042573554" evidence="5">
    <location>
        <begin position="19"/>
        <end position="773"/>
    </location>
</feature>
<evidence type="ECO:0000313" key="7">
    <source>
        <dbReference type="Proteomes" id="UP001318040"/>
    </source>
</evidence>
<keyword evidence="2 3" id="KW-1015">Disulfide bond</keyword>
<dbReference type="Gene3D" id="2.120.10.30">
    <property type="entry name" value="TolB, C-terminal domain"/>
    <property type="match status" value="1"/>
</dbReference>
<feature type="disulfide bond" evidence="3">
    <location>
        <begin position="662"/>
        <end position="672"/>
    </location>
</feature>
<protein>
    <submittedName>
        <fullName evidence="8">Hedgehog-interacting protein</fullName>
    </submittedName>
</protein>
<dbReference type="InterPro" id="IPR011041">
    <property type="entry name" value="Quinoprot_gluc/sorb_DH_b-prop"/>
</dbReference>
<dbReference type="FunFam" id="2.10.25.10:FF:000020">
    <property type="entry name" value="Latent-transforming growth factor beta-binding protein 1"/>
    <property type="match status" value="1"/>
</dbReference>
<feature type="region of interest" description="Disordered" evidence="4">
    <location>
        <begin position="208"/>
        <end position="233"/>
    </location>
</feature>
<dbReference type="PROSITE" id="PS50026">
    <property type="entry name" value="EGF_3"/>
    <property type="match status" value="1"/>
</dbReference>
<dbReference type="SUPFAM" id="SSF50952">
    <property type="entry name" value="Soluble quinoprotein glucose dehydrogenase"/>
    <property type="match status" value="1"/>
</dbReference>
<dbReference type="RefSeq" id="XP_032811125.1">
    <property type="nucleotide sequence ID" value="XM_032955234.1"/>
</dbReference>
<dbReference type="PROSITE" id="PS01186">
    <property type="entry name" value="EGF_2"/>
    <property type="match status" value="1"/>
</dbReference>
<dbReference type="InterPro" id="IPR000742">
    <property type="entry name" value="EGF"/>
</dbReference>
<feature type="domain" description="EGF-like" evidence="6">
    <location>
        <begin position="658"/>
        <end position="690"/>
    </location>
</feature>
<dbReference type="AlphaFoldDB" id="A0AAJ7T676"/>
<proteinExistence type="predicted"/>
<keyword evidence="5" id="KW-0732">Signal</keyword>
<evidence type="ECO:0000313" key="8">
    <source>
        <dbReference type="RefSeq" id="XP_032811125.1"/>
    </source>
</evidence>
<keyword evidence="1 3" id="KW-0245">EGF-like domain</keyword>
<feature type="region of interest" description="Disordered" evidence="4">
    <location>
        <begin position="23"/>
        <end position="44"/>
    </location>
</feature>
<organism evidence="7 8">
    <name type="scientific">Petromyzon marinus</name>
    <name type="common">Sea lamprey</name>
    <dbReference type="NCBI Taxonomy" id="7757"/>
    <lineage>
        <taxon>Eukaryota</taxon>
        <taxon>Metazoa</taxon>
        <taxon>Chordata</taxon>
        <taxon>Craniata</taxon>
        <taxon>Vertebrata</taxon>
        <taxon>Cyclostomata</taxon>
        <taxon>Hyperoartia</taxon>
        <taxon>Petromyzontiformes</taxon>
        <taxon>Petromyzontidae</taxon>
        <taxon>Petromyzon</taxon>
    </lineage>
</organism>
<gene>
    <name evidence="8" type="primary">HHIP</name>
</gene>
<name>A0AAJ7T676_PETMA</name>
<dbReference type="PROSITE" id="PS00022">
    <property type="entry name" value="EGF_1"/>
    <property type="match status" value="1"/>
</dbReference>
<dbReference type="PANTHER" id="PTHR19328">
    <property type="entry name" value="HEDGEHOG-INTERACTING PROTEIN"/>
    <property type="match status" value="1"/>
</dbReference>
<dbReference type="Pfam" id="PF07974">
    <property type="entry name" value="EGF_2"/>
    <property type="match status" value="1"/>
</dbReference>
<dbReference type="InterPro" id="IPR011042">
    <property type="entry name" value="6-blade_b-propeller_TolB-like"/>
</dbReference>